<dbReference type="OrthoDB" id="5984255at2759"/>
<dbReference type="Pfam" id="PF10545">
    <property type="entry name" value="MADF_DNA_bdg"/>
    <property type="match status" value="1"/>
</dbReference>
<dbReference type="EMBL" id="CH479246">
    <property type="protein sequence ID" value="EDW37780.1"/>
    <property type="molecule type" value="Genomic_DNA"/>
</dbReference>
<reference evidence="2 3" key="1">
    <citation type="journal article" date="2007" name="Nature">
        <title>Evolution of genes and genomes on the Drosophila phylogeny.</title>
        <authorList>
            <consortium name="Drosophila 12 Genomes Consortium"/>
            <person name="Clark A.G."/>
            <person name="Eisen M.B."/>
            <person name="Smith D.R."/>
            <person name="Bergman C.M."/>
            <person name="Oliver B."/>
            <person name="Markow T.A."/>
            <person name="Kaufman T.C."/>
            <person name="Kellis M."/>
            <person name="Gelbart W."/>
            <person name="Iyer V.N."/>
            <person name="Pollard D.A."/>
            <person name="Sackton T.B."/>
            <person name="Larracuente A.M."/>
            <person name="Singh N.D."/>
            <person name="Abad J.P."/>
            <person name="Abt D.N."/>
            <person name="Adryan B."/>
            <person name="Aguade M."/>
            <person name="Akashi H."/>
            <person name="Anderson W.W."/>
            <person name="Aquadro C.F."/>
            <person name="Ardell D.H."/>
            <person name="Arguello R."/>
            <person name="Artieri C.G."/>
            <person name="Barbash D.A."/>
            <person name="Barker D."/>
            <person name="Barsanti P."/>
            <person name="Batterham P."/>
            <person name="Batzoglou S."/>
            <person name="Begun D."/>
            <person name="Bhutkar A."/>
            <person name="Blanco E."/>
            <person name="Bosak S.A."/>
            <person name="Bradley R.K."/>
            <person name="Brand A.D."/>
            <person name="Brent M.R."/>
            <person name="Brooks A.N."/>
            <person name="Brown R.H."/>
            <person name="Butlin R.K."/>
            <person name="Caggese C."/>
            <person name="Calvi B.R."/>
            <person name="Bernardo de Carvalho A."/>
            <person name="Caspi A."/>
            <person name="Castrezana S."/>
            <person name="Celniker S.E."/>
            <person name="Chang J.L."/>
            <person name="Chapple C."/>
            <person name="Chatterji S."/>
            <person name="Chinwalla A."/>
            <person name="Civetta A."/>
            <person name="Clifton S.W."/>
            <person name="Comeron J.M."/>
            <person name="Costello J.C."/>
            <person name="Coyne J.A."/>
            <person name="Daub J."/>
            <person name="David R.G."/>
            <person name="Delcher A.L."/>
            <person name="Delehaunty K."/>
            <person name="Do C.B."/>
            <person name="Ebling H."/>
            <person name="Edwards K."/>
            <person name="Eickbush T."/>
            <person name="Evans J.D."/>
            <person name="Filipski A."/>
            <person name="Findeiss S."/>
            <person name="Freyhult E."/>
            <person name="Fulton L."/>
            <person name="Fulton R."/>
            <person name="Garcia A.C."/>
            <person name="Gardiner A."/>
            <person name="Garfield D.A."/>
            <person name="Garvin B.E."/>
            <person name="Gibson G."/>
            <person name="Gilbert D."/>
            <person name="Gnerre S."/>
            <person name="Godfrey J."/>
            <person name="Good R."/>
            <person name="Gotea V."/>
            <person name="Gravely B."/>
            <person name="Greenberg A.J."/>
            <person name="Griffiths-Jones S."/>
            <person name="Gross S."/>
            <person name="Guigo R."/>
            <person name="Gustafson E.A."/>
            <person name="Haerty W."/>
            <person name="Hahn M.W."/>
            <person name="Halligan D.L."/>
            <person name="Halpern A.L."/>
            <person name="Halter G.M."/>
            <person name="Han M.V."/>
            <person name="Heger A."/>
            <person name="Hillier L."/>
            <person name="Hinrichs A.S."/>
            <person name="Holmes I."/>
            <person name="Hoskins R.A."/>
            <person name="Hubisz M.J."/>
            <person name="Hultmark D."/>
            <person name="Huntley M.A."/>
            <person name="Jaffe D.B."/>
            <person name="Jagadeeshan S."/>
            <person name="Jeck W.R."/>
            <person name="Johnson J."/>
            <person name="Jones C.D."/>
            <person name="Jordan W.C."/>
            <person name="Karpen G.H."/>
            <person name="Kataoka E."/>
            <person name="Keightley P.D."/>
            <person name="Kheradpour P."/>
            <person name="Kirkness E.F."/>
            <person name="Koerich L.B."/>
            <person name="Kristiansen K."/>
            <person name="Kudrna D."/>
            <person name="Kulathinal R.J."/>
            <person name="Kumar S."/>
            <person name="Kwok R."/>
            <person name="Lander E."/>
            <person name="Langley C.H."/>
            <person name="Lapoint R."/>
            <person name="Lazzaro B.P."/>
            <person name="Lee S.J."/>
            <person name="Levesque L."/>
            <person name="Li R."/>
            <person name="Lin C.F."/>
            <person name="Lin M.F."/>
            <person name="Lindblad-Toh K."/>
            <person name="Llopart A."/>
            <person name="Long M."/>
            <person name="Low L."/>
            <person name="Lozovsky E."/>
            <person name="Lu J."/>
            <person name="Luo M."/>
            <person name="Machado C.A."/>
            <person name="Makalowski W."/>
            <person name="Marzo M."/>
            <person name="Matsuda M."/>
            <person name="Matzkin L."/>
            <person name="McAllister B."/>
            <person name="McBride C.S."/>
            <person name="McKernan B."/>
            <person name="McKernan K."/>
            <person name="Mendez-Lago M."/>
            <person name="Minx P."/>
            <person name="Mollenhauer M.U."/>
            <person name="Montooth K."/>
            <person name="Mount S.M."/>
            <person name="Mu X."/>
            <person name="Myers E."/>
            <person name="Negre B."/>
            <person name="Newfeld S."/>
            <person name="Nielsen R."/>
            <person name="Noor M.A."/>
            <person name="O'Grady P."/>
            <person name="Pachter L."/>
            <person name="Papaceit M."/>
            <person name="Parisi M.J."/>
            <person name="Parisi M."/>
            <person name="Parts L."/>
            <person name="Pedersen J.S."/>
            <person name="Pesole G."/>
            <person name="Phillippy A.M."/>
            <person name="Ponting C.P."/>
            <person name="Pop M."/>
            <person name="Porcelli D."/>
            <person name="Powell J.R."/>
            <person name="Prohaska S."/>
            <person name="Pruitt K."/>
            <person name="Puig M."/>
            <person name="Quesneville H."/>
            <person name="Ram K.R."/>
            <person name="Rand D."/>
            <person name="Rasmussen M.D."/>
            <person name="Reed L.K."/>
            <person name="Reenan R."/>
            <person name="Reily A."/>
            <person name="Remington K.A."/>
            <person name="Rieger T.T."/>
            <person name="Ritchie M.G."/>
            <person name="Robin C."/>
            <person name="Rogers Y.H."/>
            <person name="Rohde C."/>
            <person name="Rozas J."/>
            <person name="Rubenfield M.J."/>
            <person name="Ruiz A."/>
            <person name="Russo S."/>
            <person name="Salzberg S.L."/>
            <person name="Sanchez-Gracia A."/>
            <person name="Saranga D.J."/>
            <person name="Sato H."/>
            <person name="Schaeffer S.W."/>
            <person name="Schatz M.C."/>
            <person name="Schlenke T."/>
            <person name="Schwartz R."/>
            <person name="Segarra C."/>
            <person name="Singh R.S."/>
            <person name="Sirot L."/>
            <person name="Sirota M."/>
            <person name="Sisneros N.B."/>
            <person name="Smith C.D."/>
            <person name="Smith T.F."/>
            <person name="Spieth J."/>
            <person name="Stage D.E."/>
            <person name="Stark A."/>
            <person name="Stephan W."/>
            <person name="Strausberg R.L."/>
            <person name="Strempel S."/>
            <person name="Sturgill D."/>
            <person name="Sutton G."/>
            <person name="Sutton G.G."/>
            <person name="Tao W."/>
            <person name="Teichmann S."/>
            <person name="Tobari Y.N."/>
            <person name="Tomimura Y."/>
            <person name="Tsolas J.M."/>
            <person name="Valente V.L."/>
            <person name="Venter E."/>
            <person name="Venter J.C."/>
            <person name="Vicario S."/>
            <person name="Vieira F.G."/>
            <person name="Vilella A.J."/>
            <person name="Villasante A."/>
            <person name="Walenz B."/>
            <person name="Wang J."/>
            <person name="Wasserman M."/>
            <person name="Watts T."/>
            <person name="Wilson D."/>
            <person name="Wilson R.K."/>
            <person name="Wing R.A."/>
            <person name="Wolfner M.F."/>
            <person name="Wong A."/>
            <person name="Wong G.K."/>
            <person name="Wu C.I."/>
            <person name="Wu G."/>
            <person name="Yamamoto D."/>
            <person name="Yang H.P."/>
            <person name="Yang S.P."/>
            <person name="Yorke J.A."/>
            <person name="Yoshida K."/>
            <person name="Zdobnov E."/>
            <person name="Zhang P."/>
            <person name="Zhang Y."/>
            <person name="Zimin A.V."/>
            <person name="Baldwin J."/>
            <person name="Abdouelleil A."/>
            <person name="Abdulkadir J."/>
            <person name="Abebe A."/>
            <person name="Abera B."/>
            <person name="Abreu J."/>
            <person name="Acer S.C."/>
            <person name="Aftuck L."/>
            <person name="Alexander A."/>
            <person name="An P."/>
            <person name="Anderson E."/>
            <person name="Anderson S."/>
            <person name="Arachi H."/>
            <person name="Azer M."/>
            <person name="Bachantsang P."/>
            <person name="Barry A."/>
            <person name="Bayul T."/>
            <person name="Berlin A."/>
            <person name="Bessette D."/>
            <person name="Bloom T."/>
            <person name="Blye J."/>
            <person name="Boguslavskiy L."/>
            <person name="Bonnet C."/>
            <person name="Boukhgalter B."/>
            <person name="Bourzgui I."/>
            <person name="Brown A."/>
            <person name="Cahill P."/>
            <person name="Channer S."/>
            <person name="Cheshatsang Y."/>
            <person name="Chuda L."/>
            <person name="Citroen M."/>
            <person name="Collymore A."/>
            <person name="Cooke P."/>
            <person name="Costello M."/>
            <person name="D'Aco K."/>
            <person name="Daza R."/>
            <person name="De Haan G."/>
            <person name="DeGray S."/>
            <person name="DeMaso C."/>
            <person name="Dhargay N."/>
            <person name="Dooley K."/>
            <person name="Dooley E."/>
            <person name="Doricent M."/>
            <person name="Dorje P."/>
            <person name="Dorjee K."/>
            <person name="Dupes A."/>
            <person name="Elong R."/>
            <person name="Falk J."/>
            <person name="Farina A."/>
            <person name="Faro S."/>
            <person name="Ferguson D."/>
            <person name="Fisher S."/>
            <person name="Foley C.D."/>
            <person name="Franke A."/>
            <person name="Friedrich D."/>
            <person name="Gadbois L."/>
            <person name="Gearin G."/>
            <person name="Gearin C.R."/>
            <person name="Giannoukos G."/>
            <person name="Goode T."/>
            <person name="Graham J."/>
            <person name="Grandbois E."/>
            <person name="Grewal S."/>
            <person name="Gyaltsen K."/>
            <person name="Hafez N."/>
            <person name="Hagos B."/>
            <person name="Hall J."/>
            <person name="Henson C."/>
            <person name="Hollinger A."/>
            <person name="Honan T."/>
            <person name="Huard M.D."/>
            <person name="Hughes L."/>
            <person name="Hurhula B."/>
            <person name="Husby M.E."/>
            <person name="Kamat A."/>
            <person name="Kanga B."/>
            <person name="Kashin S."/>
            <person name="Khazanovich D."/>
            <person name="Kisner P."/>
            <person name="Lance K."/>
            <person name="Lara M."/>
            <person name="Lee W."/>
            <person name="Lennon N."/>
            <person name="Letendre F."/>
            <person name="LeVine R."/>
            <person name="Lipovsky A."/>
            <person name="Liu X."/>
            <person name="Liu J."/>
            <person name="Liu S."/>
            <person name="Lokyitsang T."/>
            <person name="Lokyitsang Y."/>
            <person name="Lubonja R."/>
            <person name="Lui A."/>
            <person name="MacDonald P."/>
            <person name="Magnisalis V."/>
            <person name="Maru K."/>
            <person name="Matthews C."/>
            <person name="McCusker W."/>
            <person name="McDonough S."/>
            <person name="Mehta T."/>
            <person name="Meldrim J."/>
            <person name="Meneus L."/>
            <person name="Mihai O."/>
            <person name="Mihalev A."/>
            <person name="Mihova T."/>
            <person name="Mittelman R."/>
            <person name="Mlenga V."/>
            <person name="Montmayeur A."/>
            <person name="Mulrain L."/>
            <person name="Navidi A."/>
            <person name="Naylor J."/>
            <person name="Negash T."/>
            <person name="Nguyen T."/>
            <person name="Nguyen N."/>
            <person name="Nicol R."/>
            <person name="Norbu C."/>
            <person name="Norbu N."/>
            <person name="Novod N."/>
            <person name="O'Neill B."/>
            <person name="Osman S."/>
            <person name="Markiewicz E."/>
            <person name="Oyono O.L."/>
            <person name="Patti C."/>
            <person name="Phunkhang P."/>
            <person name="Pierre F."/>
            <person name="Priest M."/>
            <person name="Raghuraman S."/>
            <person name="Rege F."/>
            <person name="Reyes R."/>
            <person name="Rise C."/>
            <person name="Rogov P."/>
            <person name="Ross K."/>
            <person name="Ryan E."/>
            <person name="Settipalli S."/>
            <person name="Shea T."/>
            <person name="Sherpa N."/>
            <person name="Shi L."/>
            <person name="Shih D."/>
            <person name="Sparrow T."/>
            <person name="Spaulding J."/>
            <person name="Stalker J."/>
            <person name="Stange-Thomann N."/>
            <person name="Stavropoulos S."/>
            <person name="Stone C."/>
            <person name="Strader C."/>
            <person name="Tesfaye S."/>
            <person name="Thomson T."/>
            <person name="Thoulutsang Y."/>
            <person name="Thoulutsang D."/>
            <person name="Topham K."/>
            <person name="Topping I."/>
            <person name="Tsamla T."/>
            <person name="Vassiliev H."/>
            <person name="Vo A."/>
            <person name="Wangchuk T."/>
            <person name="Wangdi T."/>
            <person name="Weiand M."/>
            <person name="Wilkinson J."/>
            <person name="Wilson A."/>
            <person name="Yadav S."/>
            <person name="Young G."/>
            <person name="Yu Q."/>
            <person name="Zembek L."/>
            <person name="Zhong D."/>
            <person name="Zimmer A."/>
            <person name="Zwirko Z."/>
            <person name="Jaffe D.B."/>
            <person name="Alvarez P."/>
            <person name="Brockman W."/>
            <person name="Butler J."/>
            <person name="Chin C."/>
            <person name="Gnerre S."/>
            <person name="Grabherr M."/>
            <person name="Kleber M."/>
            <person name="Mauceli E."/>
            <person name="MacCallum I."/>
        </authorList>
    </citation>
    <scope>NUCLEOTIDE SEQUENCE [LARGE SCALE GENOMIC DNA]</scope>
    <source>
        <strain evidence="3">MSH-3 / Tucson 14011-0111.49</strain>
    </source>
</reference>
<dbReference type="Proteomes" id="UP000008744">
    <property type="component" value="Unassembled WGS sequence"/>
</dbReference>
<keyword evidence="3" id="KW-1185">Reference proteome</keyword>
<dbReference type="eggNOG" id="ENOG502RVVK">
    <property type="taxonomic scope" value="Eukaryota"/>
</dbReference>
<dbReference type="HOGENOM" id="CLU_112606_0_0_1"/>
<evidence type="ECO:0000313" key="2">
    <source>
        <dbReference type="EMBL" id="EDW37780.1"/>
    </source>
</evidence>
<sequence>MRTSYKKNRPFDFKLINLVEPHPVLYRRSGLSTYDAMKAKTDIWTQIAKIMGCDVDFLVWEEYNDGRGIDLENSYIIEEIIEEASDEVMHEEIIYEDIEEHKINSSESDKQQMVGSPICPRSYFFKMDEILDQFKQPQRQRAERRIMAFLLKCQLRSLHNQPVDDLVI</sequence>
<protein>
    <submittedName>
        <fullName evidence="2">GL15048</fullName>
    </submittedName>
</protein>
<dbReference type="OMA" id="MAFLLKC"/>
<evidence type="ECO:0000259" key="1">
    <source>
        <dbReference type="Pfam" id="PF10545"/>
    </source>
</evidence>
<dbReference type="AlphaFoldDB" id="B4HAY6"/>
<organism evidence="3">
    <name type="scientific">Drosophila persimilis</name>
    <name type="common">Fruit fly</name>
    <dbReference type="NCBI Taxonomy" id="7234"/>
    <lineage>
        <taxon>Eukaryota</taxon>
        <taxon>Metazoa</taxon>
        <taxon>Ecdysozoa</taxon>
        <taxon>Arthropoda</taxon>
        <taxon>Hexapoda</taxon>
        <taxon>Insecta</taxon>
        <taxon>Pterygota</taxon>
        <taxon>Neoptera</taxon>
        <taxon>Endopterygota</taxon>
        <taxon>Diptera</taxon>
        <taxon>Brachycera</taxon>
        <taxon>Muscomorpha</taxon>
        <taxon>Ephydroidea</taxon>
        <taxon>Drosophilidae</taxon>
        <taxon>Drosophila</taxon>
        <taxon>Sophophora</taxon>
    </lineage>
</organism>
<feature type="domain" description="MADF" evidence="1">
    <location>
        <begin position="15"/>
        <end position="57"/>
    </location>
</feature>
<proteinExistence type="predicted"/>
<dbReference type="InterPro" id="IPR006578">
    <property type="entry name" value="MADF-dom"/>
</dbReference>
<evidence type="ECO:0000313" key="3">
    <source>
        <dbReference type="Proteomes" id="UP000008744"/>
    </source>
</evidence>
<gene>
    <name evidence="2" type="primary">Dper\GL15048</name>
    <name evidence="2" type="ORF">Dper_GL15048</name>
</gene>
<name>B4HAY6_DROPE</name>
<accession>B4HAY6</accession>
<dbReference type="PhylomeDB" id="B4HAY6"/>